<dbReference type="GO" id="GO:0015562">
    <property type="term" value="F:efflux transmembrane transporter activity"/>
    <property type="evidence" value="ECO:0007669"/>
    <property type="project" value="InterPro"/>
</dbReference>
<evidence type="ECO:0000256" key="6">
    <source>
        <dbReference type="ARBA" id="ARBA00023136"/>
    </source>
</evidence>
<keyword evidence="5" id="KW-0812">Transmembrane</keyword>
<dbReference type="OMA" id="YSAWVKV"/>
<feature type="chain" id="PRO_5019739603" evidence="8">
    <location>
        <begin position="23"/>
        <end position="468"/>
    </location>
</feature>
<name>A0A482PF86_CITRO</name>
<dbReference type="Pfam" id="PF02321">
    <property type="entry name" value="OEP"/>
    <property type="match status" value="2"/>
</dbReference>
<evidence type="ECO:0000256" key="3">
    <source>
        <dbReference type="ARBA" id="ARBA00022448"/>
    </source>
</evidence>
<reference evidence="9" key="1">
    <citation type="submission" date="2019-03" db="EMBL/GenBank/DDBJ databases">
        <title>Complete genome sequence of enteropathogenic Citrobacter rodentium strain DBS100.</title>
        <authorList>
            <person name="Popov G."/>
            <person name="Fiebig A."/>
            <person name="Shideler S."/>
            <person name="Coombes B."/>
            <person name="Savchenko A."/>
        </authorList>
    </citation>
    <scope>NUCLEOTIDE SEQUENCE</scope>
    <source>
        <strain evidence="9">DBS100</strain>
    </source>
</reference>
<dbReference type="GO" id="GO:1990281">
    <property type="term" value="C:efflux pump complex"/>
    <property type="evidence" value="ECO:0007669"/>
    <property type="project" value="TreeGrafter"/>
</dbReference>
<keyword evidence="6" id="KW-0472">Membrane</keyword>
<protein>
    <submittedName>
        <fullName evidence="9">Type I secretion protein TolC</fullName>
    </submittedName>
</protein>
<dbReference type="AlphaFoldDB" id="A0A482PF86"/>
<dbReference type="PANTHER" id="PTHR30026:SF22">
    <property type="entry name" value="OUTER MEMBRANE EFFLUX PROTEIN"/>
    <property type="match status" value="1"/>
</dbReference>
<evidence type="ECO:0000256" key="7">
    <source>
        <dbReference type="ARBA" id="ARBA00023237"/>
    </source>
</evidence>
<dbReference type="InterPro" id="IPR003423">
    <property type="entry name" value="OMP_efflux"/>
</dbReference>
<accession>A0A482PF86</accession>
<dbReference type="SUPFAM" id="SSF56954">
    <property type="entry name" value="Outer membrane efflux proteins (OEP)"/>
    <property type="match status" value="1"/>
</dbReference>
<keyword evidence="3" id="KW-0813">Transport</keyword>
<evidence type="ECO:0000256" key="1">
    <source>
        <dbReference type="ARBA" id="ARBA00004442"/>
    </source>
</evidence>
<dbReference type="Gene3D" id="1.20.1600.10">
    <property type="entry name" value="Outer membrane efflux proteins (OEP)"/>
    <property type="match status" value="1"/>
</dbReference>
<dbReference type="InterPro" id="IPR010130">
    <property type="entry name" value="T1SS_OMP_TolC"/>
</dbReference>
<organism evidence="9">
    <name type="scientific">Citrobacter rodentium</name>
    <dbReference type="NCBI Taxonomy" id="67825"/>
    <lineage>
        <taxon>Bacteria</taxon>
        <taxon>Pseudomonadati</taxon>
        <taxon>Pseudomonadota</taxon>
        <taxon>Gammaproteobacteria</taxon>
        <taxon>Enterobacterales</taxon>
        <taxon>Enterobacteriaceae</taxon>
        <taxon>Citrobacter</taxon>
    </lineage>
</organism>
<comment type="similarity">
    <text evidence="2">Belongs to the outer membrane factor (OMF) (TC 1.B.17) family.</text>
</comment>
<evidence type="ECO:0000256" key="2">
    <source>
        <dbReference type="ARBA" id="ARBA00007613"/>
    </source>
</evidence>
<dbReference type="RefSeq" id="WP_012906746.1">
    <property type="nucleotide sequence ID" value="NZ_CAJTBI010000018.1"/>
</dbReference>
<evidence type="ECO:0000256" key="8">
    <source>
        <dbReference type="SAM" id="SignalP"/>
    </source>
</evidence>
<dbReference type="NCBIfam" id="TIGR01844">
    <property type="entry name" value="type_I_sec_TolC"/>
    <property type="match status" value="1"/>
</dbReference>
<evidence type="ECO:0000313" key="9">
    <source>
        <dbReference type="EMBL" id="QBY29061.1"/>
    </source>
</evidence>
<evidence type="ECO:0000256" key="4">
    <source>
        <dbReference type="ARBA" id="ARBA00022452"/>
    </source>
</evidence>
<proteinExistence type="inferred from homology"/>
<keyword evidence="4" id="KW-1134">Transmembrane beta strand</keyword>
<feature type="signal peptide" evidence="8">
    <location>
        <begin position="1"/>
        <end position="22"/>
    </location>
</feature>
<gene>
    <name evidence="9" type="ORF">E2R62_09430</name>
</gene>
<keyword evidence="8" id="KW-0732">Signal</keyword>
<dbReference type="GO" id="GO:0009279">
    <property type="term" value="C:cell outer membrane"/>
    <property type="evidence" value="ECO:0007669"/>
    <property type="project" value="UniProtKB-SubCell"/>
</dbReference>
<comment type="subcellular location">
    <subcellularLocation>
        <location evidence="1">Cell outer membrane</location>
    </subcellularLocation>
</comment>
<dbReference type="PANTHER" id="PTHR30026">
    <property type="entry name" value="OUTER MEMBRANE PROTEIN TOLC"/>
    <property type="match status" value="1"/>
</dbReference>
<keyword evidence="7" id="KW-0998">Cell outer membrane</keyword>
<dbReference type="InterPro" id="IPR051906">
    <property type="entry name" value="TolC-like"/>
</dbReference>
<evidence type="ECO:0000256" key="5">
    <source>
        <dbReference type="ARBA" id="ARBA00022692"/>
    </source>
</evidence>
<dbReference type="GO" id="GO:0015288">
    <property type="term" value="F:porin activity"/>
    <property type="evidence" value="ECO:0007669"/>
    <property type="project" value="TreeGrafter"/>
</dbReference>
<sequence>MGKRQLTCWWLAGNLCAFPAIAAEESPRIAPQQWVEQQELPSLNGPMPLTGDSAAPGELTLSQAVNRAVSWHPSIAEVVGKLYAQIQQVDVAKAKYYPQINAGMNNGYTNSYSDSGFSPSLVLSLSQMLYDFGKVASQVRAENAGVAQEQANVLVSIDNVGLETASTMVQVQTWQQMVEVAKEQLDALSAIGRLTNQRNDEGASSLSDVVQTDARIEGARAQLIQYQANLESAQETLKTWLGWKNLNGISNDFPAKLSRSCELATPDDKLVPSVLAAWAQANVAQANLDYANAQMTPTVSLEPEVRHYLNDNYSGSASIDRTQYSAWVRVEMPIYQGGGLTARRNATSHAVESAQSAIQRTRLDVRQKLLSDRSEAMNLATSLQIQQRQQTLSERTRELYQQQYLDLGSRPLLDVLNAEQEVYQARFAQIQTESQLHQLQLNCLYNSGQMRRAFGLENRTIQSVEIQP</sequence>
<dbReference type="EMBL" id="CP038008">
    <property type="protein sequence ID" value="QBY29061.1"/>
    <property type="molecule type" value="Genomic_DNA"/>
</dbReference>